<feature type="active site" description="Nucleophile" evidence="13">
    <location>
        <position position="176"/>
    </location>
</feature>
<feature type="domain" description="Glycosyl hydrolase family 13 catalytic" evidence="18">
    <location>
        <begin position="1"/>
        <end position="343"/>
    </location>
</feature>
<evidence type="ECO:0000256" key="6">
    <source>
        <dbReference type="ARBA" id="ARBA00022729"/>
    </source>
</evidence>
<gene>
    <name evidence="19" type="ORF">BDK51DRAFT_15749</name>
</gene>
<evidence type="ECO:0000256" key="4">
    <source>
        <dbReference type="ARBA" id="ARBA00012595"/>
    </source>
</evidence>
<dbReference type="InterPro" id="IPR013780">
    <property type="entry name" value="Glyco_hydro_b"/>
</dbReference>
<dbReference type="GO" id="GO:0005509">
    <property type="term" value="F:calcium ion binding"/>
    <property type="evidence" value="ECO:0007669"/>
    <property type="project" value="InterPro"/>
</dbReference>
<name>A0A4P9VYY9_9FUNG</name>
<keyword evidence="8 15" id="KW-0106">Calcium</keyword>
<evidence type="ECO:0000256" key="16">
    <source>
        <dbReference type="PIRSR" id="PIRSR001024-4"/>
    </source>
</evidence>
<reference evidence="20" key="1">
    <citation type="journal article" date="2018" name="Nat. Microbiol.">
        <title>Leveraging single-cell genomics to expand the fungal tree of life.</title>
        <authorList>
            <person name="Ahrendt S.R."/>
            <person name="Quandt C.A."/>
            <person name="Ciobanu D."/>
            <person name="Clum A."/>
            <person name="Salamov A."/>
            <person name="Andreopoulos B."/>
            <person name="Cheng J.F."/>
            <person name="Woyke T."/>
            <person name="Pelin A."/>
            <person name="Henrissat B."/>
            <person name="Reynolds N.K."/>
            <person name="Benny G.L."/>
            <person name="Smith M.E."/>
            <person name="James T.Y."/>
            <person name="Grigoriev I.V."/>
        </authorList>
    </citation>
    <scope>NUCLEOTIDE SEQUENCE [LARGE SCALE GENOMIC DNA]</scope>
</reference>
<organism evidence="19 20">
    <name type="scientific">Blyttiomyces helicus</name>
    <dbReference type="NCBI Taxonomy" id="388810"/>
    <lineage>
        <taxon>Eukaryota</taxon>
        <taxon>Fungi</taxon>
        <taxon>Fungi incertae sedis</taxon>
        <taxon>Chytridiomycota</taxon>
        <taxon>Chytridiomycota incertae sedis</taxon>
        <taxon>Chytridiomycetes</taxon>
        <taxon>Chytridiomycetes incertae sedis</taxon>
        <taxon>Blyttiomyces</taxon>
    </lineage>
</organism>
<feature type="binding site" evidence="17">
    <location>
        <position position="315"/>
    </location>
    <ligand>
        <name>substrate</name>
    </ligand>
</feature>
<evidence type="ECO:0000256" key="13">
    <source>
        <dbReference type="PIRSR" id="PIRSR001024-1"/>
    </source>
</evidence>
<dbReference type="InterPro" id="IPR017853">
    <property type="entry name" value="GH"/>
</dbReference>
<feature type="binding site" evidence="15">
    <location>
        <position position="135"/>
    </location>
    <ligand>
        <name>Ca(2+)</name>
        <dbReference type="ChEBI" id="CHEBI:29108"/>
        <label>1</label>
    </ligand>
</feature>
<dbReference type="GO" id="GO:0016052">
    <property type="term" value="P:carbohydrate catabolic process"/>
    <property type="evidence" value="ECO:0007669"/>
    <property type="project" value="InterPro"/>
</dbReference>
<dbReference type="Gene3D" id="2.60.40.1180">
    <property type="entry name" value="Golgi alpha-mannosidase II"/>
    <property type="match status" value="1"/>
</dbReference>
<evidence type="ECO:0000256" key="10">
    <source>
        <dbReference type="ARBA" id="ARBA00023180"/>
    </source>
</evidence>
<feature type="binding site" evidence="15">
    <location>
        <position position="176"/>
    </location>
    <ligand>
        <name>Ca(2+)</name>
        <dbReference type="ChEBI" id="CHEBI:29108"/>
        <label>2</label>
    </ligand>
</feature>
<evidence type="ECO:0000256" key="7">
    <source>
        <dbReference type="ARBA" id="ARBA00022801"/>
    </source>
</evidence>
<feature type="binding site" evidence="15">
    <location>
        <position position="202"/>
    </location>
    <ligand>
        <name>Ca(2+)</name>
        <dbReference type="ChEBI" id="CHEBI:29108"/>
        <label>2</label>
    </ligand>
</feature>
<dbReference type="OrthoDB" id="1740265at2759"/>
<feature type="binding site" evidence="17">
    <location>
        <position position="206"/>
    </location>
    <ligand>
        <name>substrate</name>
    </ligand>
</feature>
<evidence type="ECO:0000256" key="1">
    <source>
        <dbReference type="ARBA" id="ARBA00000548"/>
    </source>
</evidence>
<dbReference type="InterPro" id="IPR013777">
    <property type="entry name" value="A-amylase-like"/>
</dbReference>
<dbReference type="InterPro" id="IPR006047">
    <property type="entry name" value="GH13_cat_dom"/>
</dbReference>
<keyword evidence="11" id="KW-0119">Carbohydrate metabolism</keyword>
<evidence type="ECO:0000256" key="11">
    <source>
        <dbReference type="ARBA" id="ARBA00023277"/>
    </source>
</evidence>
<evidence type="ECO:0000256" key="3">
    <source>
        <dbReference type="ARBA" id="ARBA00008061"/>
    </source>
</evidence>
<feature type="disulfide bond" evidence="16">
    <location>
        <begin position="14"/>
        <end position="21"/>
    </location>
</feature>
<evidence type="ECO:0000256" key="15">
    <source>
        <dbReference type="PIRSR" id="PIRSR001024-3"/>
    </source>
</evidence>
<evidence type="ECO:0000256" key="2">
    <source>
        <dbReference type="ARBA" id="ARBA00001913"/>
    </source>
</evidence>
<feature type="binding site" evidence="17">
    <location>
        <position position="99"/>
    </location>
    <ligand>
        <name>substrate</name>
    </ligand>
</feature>
<evidence type="ECO:0000256" key="5">
    <source>
        <dbReference type="ARBA" id="ARBA00022723"/>
    </source>
</evidence>
<keyword evidence="20" id="KW-1185">Reference proteome</keyword>
<comment type="cofactor">
    <cofactor evidence="2">
        <name>Ca(2+)</name>
        <dbReference type="ChEBI" id="CHEBI:29108"/>
    </cofactor>
</comment>
<dbReference type="GO" id="GO:0004556">
    <property type="term" value="F:alpha-amylase activity"/>
    <property type="evidence" value="ECO:0007669"/>
    <property type="project" value="UniProtKB-EC"/>
</dbReference>
<evidence type="ECO:0000256" key="9">
    <source>
        <dbReference type="ARBA" id="ARBA00023157"/>
    </source>
</evidence>
<keyword evidence="10" id="KW-0325">Glycoprotein</keyword>
<evidence type="ECO:0000256" key="12">
    <source>
        <dbReference type="ARBA" id="ARBA00023295"/>
    </source>
</evidence>
<feature type="binding site" evidence="15">
    <location>
        <position position="98"/>
    </location>
    <ligand>
        <name>Ca(2+)</name>
        <dbReference type="ChEBI" id="CHEBI:29108"/>
        <label>1</label>
    </ligand>
</feature>
<protein>
    <recommendedName>
        <fullName evidence="4">alpha-amylase</fullName>
        <ecNumber evidence="4">3.2.1.1</ecNumber>
    </recommendedName>
</protein>
<comment type="similarity">
    <text evidence="3">Belongs to the glycosyl hydrolase 13 family.</text>
</comment>
<feature type="non-terminal residue" evidence="19">
    <location>
        <position position="1"/>
    </location>
</feature>
<dbReference type="PANTHER" id="PTHR10357:SF215">
    <property type="entry name" value="ALPHA-AMYLASE 1"/>
    <property type="match status" value="1"/>
</dbReference>
<dbReference type="AlphaFoldDB" id="A0A4P9VYY9"/>
<dbReference type="Proteomes" id="UP000269721">
    <property type="component" value="Unassembled WGS sequence"/>
</dbReference>
<dbReference type="SUPFAM" id="SSF51011">
    <property type="entry name" value="Glycosyl hydrolase domain"/>
    <property type="match status" value="1"/>
</dbReference>
<evidence type="ECO:0000256" key="14">
    <source>
        <dbReference type="PIRSR" id="PIRSR001024-2"/>
    </source>
</evidence>
<feature type="binding site" evidence="17">
    <location>
        <position position="174"/>
    </location>
    <ligand>
        <name>substrate</name>
    </ligand>
</feature>
<feature type="active site" description="Proton donor" evidence="13">
    <location>
        <position position="202"/>
    </location>
</feature>
<dbReference type="SUPFAM" id="SSF51445">
    <property type="entry name" value="(Trans)glycosidases"/>
    <property type="match status" value="1"/>
</dbReference>
<accession>A0A4P9VYY9</accession>
<dbReference type="PIRSF" id="PIRSF001024">
    <property type="entry name" value="Alph-amyl_fung"/>
    <property type="match status" value="1"/>
</dbReference>
<keyword evidence="12" id="KW-0326">Glycosidase</keyword>
<evidence type="ECO:0000313" key="19">
    <source>
        <dbReference type="EMBL" id="RKO84974.1"/>
    </source>
</evidence>
<keyword evidence="6" id="KW-0732">Signal</keyword>
<feature type="binding site" evidence="17">
    <location>
        <position position="60"/>
    </location>
    <ligand>
        <name>substrate</name>
    </ligand>
</feature>
<evidence type="ECO:0000256" key="8">
    <source>
        <dbReference type="ARBA" id="ARBA00022837"/>
    </source>
</evidence>
<dbReference type="EMBL" id="KZ999536">
    <property type="protein sequence ID" value="RKO84974.1"/>
    <property type="molecule type" value="Genomic_DNA"/>
</dbReference>
<dbReference type="Gene3D" id="3.20.20.80">
    <property type="entry name" value="Glycosidases"/>
    <property type="match status" value="1"/>
</dbReference>
<feature type="binding site" evidence="15">
    <location>
        <position position="145"/>
    </location>
    <ligand>
        <name>Ca(2+)</name>
        <dbReference type="ChEBI" id="CHEBI:29108"/>
        <label>1</label>
    </ligand>
</feature>
<keyword evidence="9 16" id="KW-1015">Disulfide bond</keyword>
<dbReference type="InterPro" id="IPR015340">
    <property type="entry name" value="A_amylase_C_dom"/>
</dbReference>
<dbReference type="PANTHER" id="PTHR10357">
    <property type="entry name" value="ALPHA-AMYLASE FAMILY MEMBER"/>
    <property type="match status" value="1"/>
</dbReference>
<sequence length="426" mass="46965">DRFAPTPGKTPNVCNDLSNYCGGTWQGTISQLDYIKGMGFDAIWISPVVVNSDGGYHGYWGRDFYNTNPNFGTRDDLMSLVEAAHGKEMLVMLDLVVNHAGPYNIHDDLAGDTYGASSLYHPQCNINENNQTSVEQCWVAGNLPDIDTENPNNVRTAKDIVKFYTEYFGFDAIRIDTFKHVRATFWPDYLASVSPDVFTTAEILDGDQNYVSTYTKIIPSVINYPLFFAMNRSFVAQEAFPQLQTQIAQNVVAMGPQDLHLTFIDNHDTARFSHVQPDLALEKNALVFTLLGDGIPVVYYGTEQGLTGGNDPANRAPQWQLPGGGFSKQTELYTWMKTTITARKQLGWDVEMGVWVTQNVYAFRRGAGLVVLCNLGSSGSGSFSVVVGSRWADGTTLSDVYSGQTVTVQGGQVQVSVSNGLPMIFR</sequence>
<evidence type="ECO:0000313" key="20">
    <source>
        <dbReference type="Proteomes" id="UP000269721"/>
    </source>
</evidence>
<dbReference type="Pfam" id="PF00128">
    <property type="entry name" value="Alpha-amylase"/>
    <property type="match status" value="1"/>
</dbReference>
<dbReference type="SMART" id="SM00642">
    <property type="entry name" value="Aamy"/>
    <property type="match status" value="1"/>
</dbReference>
<evidence type="ECO:0000259" key="18">
    <source>
        <dbReference type="SMART" id="SM00642"/>
    </source>
</evidence>
<keyword evidence="5 15" id="KW-0479">Metal-binding</keyword>
<evidence type="ECO:0000256" key="17">
    <source>
        <dbReference type="PIRSR" id="PIRSR001024-5"/>
    </source>
</evidence>
<keyword evidence="7" id="KW-0378">Hydrolase</keyword>
<proteinExistence type="inferred from homology"/>
<feature type="site" description="Transition state stabilizer" evidence="14">
    <location>
        <position position="268"/>
    </location>
</feature>
<feature type="binding site" evidence="17">
    <location>
        <position position="268"/>
    </location>
    <ligand>
        <name>substrate</name>
    </ligand>
</feature>
<comment type="catalytic activity">
    <reaction evidence="1">
        <text>Endohydrolysis of (1-&gt;4)-alpha-D-glucosidic linkages in polysaccharides containing three or more (1-&gt;4)-alpha-linked D-glucose units.</text>
        <dbReference type="EC" id="3.2.1.1"/>
    </reaction>
</comment>
<dbReference type="Pfam" id="PF09260">
    <property type="entry name" value="A_amylase_dom_C"/>
    <property type="match status" value="1"/>
</dbReference>
<feature type="disulfide bond" evidence="16">
    <location>
        <begin position="124"/>
        <end position="137"/>
    </location>
</feature>
<feature type="binding site" evidence="15">
    <location>
        <position position="180"/>
    </location>
    <ligand>
        <name>Ca(2+)</name>
        <dbReference type="ChEBI" id="CHEBI:29108"/>
        <label>1</label>
    </ligand>
</feature>
<dbReference type="EC" id="3.2.1.1" evidence="4"/>